<evidence type="ECO:0000256" key="14">
    <source>
        <dbReference type="ARBA" id="ARBA00031335"/>
    </source>
</evidence>
<dbReference type="GeneID" id="25793988"/>
<dbReference type="PANTHER" id="PTHR44845">
    <property type="entry name" value="CARRIER DOMAIN-CONTAINING PROTEIN"/>
    <property type="match status" value="1"/>
</dbReference>
<keyword evidence="12" id="KW-0560">Oxidoreductase</keyword>
<dbReference type="PANTHER" id="PTHR44845:SF1">
    <property type="entry name" value="L-2-AMINOADIPATE REDUCTASE"/>
    <property type="match status" value="1"/>
</dbReference>
<dbReference type="GO" id="GO:0004043">
    <property type="term" value="F:L-aminoadipate-semialdehyde dehydrogenase [NAD(P)+] activity"/>
    <property type="evidence" value="ECO:0007669"/>
    <property type="project" value="UniProtKB-EC"/>
</dbReference>
<dbReference type="InterPro" id="IPR036291">
    <property type="entry name" value="NAD(P)-bd_dom_sf"/>
</dbReference>
<dbReference type="GO" id="GO:0019878">
    <property type="term" value="P:lysine biosynthetic process via aminoadipic acid"/>
    <property type="evidence" value="ECO:0007669"/>
    <property type="project" value="UniProtKB-UniPathway"/>
</dbReference>
<dbReference type="SUPFAM" id="SSF56801">
    <property type="entry name" value="Acetyl-CoA synthetase-like"/>
    <property type="match status" value="1"/>
</dbReference>
<dbReference type="InterPro" id="IPR042099">
    <property type="entry name" value="ANL_N_sf"/>
</dbReference>
<dbReference type="InterPro" id="IPR036736">
    <property type="entry name" value="ACP-like_sf"/>
</dbReference>
<comment type="function">
    <text evidence="2">Catalyzes the activation of alpha-aminoadipate by ATP-dependent adenylation and the reduction of activated alpha-aminoadipate by NADPH. The activated alpha-aminoadipate is bound to the phosphopantheinyl group of the enzyme itself before it is reduced to (S)-2-amino-6-oxohexanoate.</text>
</comment>
<evidence type="ECO:0000256" key="9">
    <source>
        <dbReference type="ARBA" id="ARBA00022598"/>
    </source>
</evidence>
<evidence type="ECO:0000256" key="10">
    <source>
        <dbReference type="ARBA" id="ARBA00022605"/>
    </source>
</evidence>
<dbReference type="AlphaFoldDB" id="G9N9N9"/>
<dbReference type="Gene3D" id="3.40.50.720">
    <property type="entry name" value="NAD(P)-binding Rossmann-like Domain"/>
    <property type="match status" value="1"/>
</dbReference>
<dbReference type="InterPro" id="IPR013120">
    <property type="entry name" value="FAR_NAD-bd"/>
</dbReference>
<keyword evidence="7" id="KW-0596">Phosphopantetheine</keyword>
<dbReference type="PIRSF" id="PIRSF001617">
    <property type="entry name" value="Alpha-AR"/>
    <property type="match status" value="1"/>
</dbReference>
<dbReference type="InterPro" id="IPR010071">
    <property type="entry name" value="AA_adenyl_dom"/>
</dbReference>
<dbReference type="InterPro" id="IPR014397">
    <property type="entry name" value="Lys2"/>
</dbReference>
<organism evidence="20 21">
    <name type="scientific">Hypocrea virens (strain Gv29-8 / FGSC 10586)</name>
    <name type="common">Gliocladium virens</name>
    <name type="synonym">Trichoderma virens</name>
    <dbReference type="NCBI Taxonomy" id="413071"/>
    <lineage>
        <taxon>Eukaryota</taxon>
        <taxon>Fungi</taxon>
        <taxon>Dikarya</taxon>
        <taxon>Ascomycota</taxon>
        <taxon>Pezizomycotina</taxon>
        <taxon>Sordariomycetes</taxon>
        <taxon>Hypocreomycetidae</taxon>
        <taxon>Hypocreales</taxon>
        <taxon>Hypocreaceae</taxon>
        <taxon>Trichoderma</taxon>
    </lineage>
</organism>
<dbReference type="OMA" id="ENDKFTM"/>
<gene>
    <name evidence="20" type="ORF">TRIVIDRAFT_41206</name>
</gene>
<evidence type="ECO:0000256" key="7">
    <source>
        <dbReference type="ARBA" id="ARBA00022450"/>
    </source>
</evidence>
<dbReference type="SUPFAM" id="SSF47336">
    <property type="entry name" value="ACP-like"/>
    <property type="match status" value="1"/>
</dbReference>
<evidence type="ECO:0000256" key="5">
    <source>
        <dbReference type="ARBA" id="ARBA00012913"/>
    </source>
</evidence>
<keyword evidence="10" id="KW-0028">Amino-acid biosynthesis</keyword>
<dbReference type="InterPro" id="IPR000873">
    <property type="entry name" value="AMP-dep_synth/lig_dom"/>
</dbReference>
<evidence type="ECO:0000313" key="20">
    <source>
        <dbReference type="EMBL" id="EHK16657.1"/>
    </source>
</evidence>
<dbReference type="NCBIfam" id="TIGR01733">
    <property type="entry name" value="AA-adenyl-dom"/>
    <property type="match status" value="1"/>
</dbReference>
<evidence type="ECO:0000313" key="21">
    <source>
        <dbReference type="Proteomes" id="UP000007115"/>
    </source>
</evidence>
<comment type="catalytic activity">
    <reaction evidence="17">
        <text>(S)-2-amino-6-oxohexanoate + NAD(+) + H2O = L-2-aminoadipate + NADH + 2 H(+)</text>
        <dbReference type="Rhea" id="RHEA:12308"/>
        <dbReference type="ChEBI" id="CHEBI:15377"/>
        <dbReference type="ChEBI" id="CHEBI:15378"/>
        <dbReference type="ChEBI" id="CHEBI:57540"/>
        <dbReference type="ChEBI" id="CHEBI:57945"/>
        <dbReference type="ChEBI" id="CHEBI:58321"/>
        <dbReference type="ChEBI" id="CHEBI:58672"/>
        <dbReference type="EC" id="1.2.1.31"/>
    </reaction>
</comment>
<evidence type="ECO:0000256" key="17">
    <source>
        <dbReference type="ARBA" id="ARBA00048414"/>
    </source>
</evidence>
<evidence type="ECO:0000256" key="13">
    <source>
        <dbReference type="ARBA" id="ARBA00023154"/>
    </source>
</evidence>
<dbReference type="OrthoDB" id="329835at2759"/>
<dbReference type="InterPro" id="IPR010080">
    <property type="entry name" value="Thioester_reductase-like_dom"/>
</dbReference>
<evidence type="ECO:0000256" key="3">
    <source>
        <dbReference type="ARBA" id="ARBA00004827"/>
    </source>
</evidence>
<comment type="catalytic activity">
    <reaction evidence="18">
        <text>(S)-2-amino-6-oxohexanoate + NADP(+) + H2O = L-2-aminoadipate + NADPH + 2 H(+)</text>
        <dbReference type="Rhea" id="RHEA:12304"/>
        <dbReference type="ChEBI" id="CHEBI:15377"/>
        <dbReference type="ChEBI" id="CHEBI:15378"/>
        <dbReference type="ChEBI" id="CHEBI:57783"/>
        <dbReference type="ChEBI" id="CHEBI:58321"/>
        <dbReference type="ChEBI" id="CHEBI:58349"/>
        <dbReference type="ChEBI" id="CHEBI:58672"/>
        <dbReference type="EC" id="1.2.1.31"/>
    </reaction>
</comment>
<dbReference type="eggNOG" id="KOG1178">
    <property type="taxonomic scope" value="Eukaryota"/>
</dbReference>
<dbReference type="RefSeq" id="XP_013950858.1">
    <property type="nucleotide sequence ID" value="XM_014095383.1"/>
</dbReference>
<feature type="domain" description="Carrier" evidence="19">
    <location>
        <begin position="633"/>
        <end position="712"/>
    </location>
</feature>
<dbReference type="Pfam" id="PF00550">
    <property type="entry name" value="PP-binding"/>
    <property type="match status" value="1"/>
</dbReference>
<comment type="cofactor">
    <cofactor evidence="1">
        <name>pantetheine 4'-phosphate</name>
        <dbReference type="ChEBI" id="CHEBI:47942"/>
    </cofactor>
</comment>
<dbReference type="Gene3D" id="1.10.1200.10">
    <property type="entry name" value="ACP-like"/>
    <property type="match status" value="1"/>
</dbReference>
<dbReference type="PROSITE" id="PS00455">
    <property type="entry name" value="AMP_BINDING"/>
    <property type="match status" value="1"/>
</dbReference>
<evidence type="ECO:0000256" key="12">
    <source>
        <dbReference type="ARBA" id="ARBA00023002"/>
    </source>
</evidence>
<comment type="pathway">
    <text evidence="3">Amino-acid biosynthesis; L-lysine biosynthesis via AAA pathway; L-lysine from L-alpha-aminoadipate (fungal route): step 1/3.</text>
</comment>
<evidence type="ECO:0000256" key="4">
    <source>
        <dbReference type="ARBA" id="ARBA00006432"/>
    </source>
</evidence>
<evidence type="ECO:0000256" key="8">
    <source>
        <dbReference type="ARBA" id="ARBA00022553"/>
    </source>
</evidence>
<evidence type="ECO:0000256" key="6">
    <source>
        <dbReference type="ARBA" id="ARBA00013073"/>
    </source>
</evidence>
<comment type="catalytic activity">
    <reaction evidence="16">
        <text>(S)-2-amino-6-oxohexanoate + AMP + diphosphate + NADP(+) = L-2-aminoadipate + ATP + NADPH + H(+)</text>
        <dbReference type="Rhea" id="RHEA:46936"/>
        <dbReference type="ChEBI" id="CHEBI:15378"/>
        <dbReference type="ChEBI" id="CHEBI:30616"/>
        <dbReference type="ChEBI" id="CHEBI:33019"/>
        <dbReference type="ChEBI" id="CHEBI:57783"/>
        <dbReference type="ChEBI" id="CHEBI:58321"/>
        <dbReference type="ChEBI" id="CHEBI:58349"/>
        <dbReference type="ChEBI" id="CHEBI:58672"/>
        <dbReference type="ChEBI" id="CHEBI:456215"/>
        <dbReference type="EC" id="1.2.1.95"/>
    </reaction>
</comment>
<keyword evidence="9" id="KW-0436">Ligase</keyword>
<dbReference type="InterPro" id="IPR009081">
    <property type="entry name" value="PP-bd_ACP"/>
</dbReference>
<dbReference type="Pfam" id="PF07993">
    <property type="entry name" value="NAD_binding_4"/>
    <property type="match status" value="1"/>
</dbReference>
<sequence length="1179" mass="128961">MAVPAPDPTIDLRWGDYRGAIHEIFAQNAKKFPDRECVVETKGSQSNGRTFTYRQINESANLLAHHFLSHGCNVGDVVMIYAYRGVELVVAYMGALKAGATVSVIDPQYPPERQKVLLDVAKPRFLVCIQKATEESGPPSDLVMQFVSTELNLKSTIPALELSANGELKGGIVDGKDCLDASVYSREDPTNVLIGPDSIPTLSFTSGSEGRPKGVQGRHFSLTHYTPWMAERFGLSDQDRFTMLSGIAHDPIQRDIFTPLFLGAKIIIPPADVIAYELLAEWMGQNRITVTHLTPAMGQILVGGATAQISSLRNAYFVGDLLTKKDTTKLRNLAPNTRVINLYGSTESQRAVSYFEIPSKALEPLFLDNLPDIIPVGQGMQGVQLLVVDREDKNRLCEVGEQGELFIRAGGLSEGYLGNDEKTTELNKSKFLLNWFVDPAVWAQQDNQASAAEAYKPWGYKGPRDRLYKTGDLGRRREDGSVECTGRIDAQVKIRGFRIELGEIDTHLSQHPYVRENVTLVRRDKDEEHTLVTYFVPETKRWFEHAEKEDGELEPDSQDESMGQMLRRFRSLSEDCKKFLAARVPKYAVPSLFIPLARMPLNPNGKIDRPALPFPDAADLVFLAKRRASSTVVNLTQTQTRLASIWASVLPNTSARMLRPQSNFFEEGGHSILAQQMFFAVTKEWKDINLPIRVIFQSQTLEALASEIDRAQDPIGLRLDAMPLEADKNVGDEAYATDARDLTSQIPKSISTAESSWDFAATTPRVLLTGATGFLGSYIVRELLEGPTKAHVIAHVRAKDSADGLARLEKVMTAYGLWSPAWTASSRLEVVVGDISKPQLGLSQDIWDRLCNEVDAVIHNGAQVNWMLPYSSLRSANVLSTLACIQLCVTGKAKRLSFVSSTSTLDNDHYVELTSKSGAFVMEADDLEGSRKGLATGYGQSKWASELLVREAGRRGLAGAVIRPGYITADPRSGISVTDDFLVRLWKGSLQVGGRPDIANSLNAVPVTQVSRIVVASAFHLSAATGQSVAVAQVTGHPRMTLNDWIGALEVFGYEVPKIPYPDWSAKVKGYVGDDTKEEPHALLPLFHFVVGDLPGNSIAPELDDANAMAALKLYDGSAVGSSSTLDVQALGTYLAYLVAIGFLPPPPAGNSGTPLPKLDMASSQVLAASQFGGRSAKP</sequence>
<name>G9N9N9_HYPVG</name>
<dbReference type="FunCoup" id="G9N9N9">
    <property type="interactions" value="699"/>
</dbReference>
<protein>
    <recommendedName>
        <fullName evidence="15">Alpha-aminoadipate reductase</fullName>
        <ecNumber evidence="6">1.2.1.31</ecNumber>
        <ecNumber evidence="5">1.2.1.95</ecNumber>
    </recommendedName>
    <alternativeName>
        <fullName evidence="14">L-aminoadipate-semialdehyde dehydrogenase</fullName>
    </alternativeName>
</protein>
<dbReference type="HOGENOM" id="CLU_000022_19_1_1"/>
<dbReference type="GO" id="GO:0016874">
    <property type="term" value="F:ligase activity"/>
    <property type="evidence" value="ECO:0007669"/>
    <property type="project" value="UniProtKB-KW"/>
</dbReference>
<evidence type="ECO:0000256" key="15">
    <source>
        <dbReference type="ARBA" id="ARBA00032195"/>
    </source>
</evidence>
<keyword evidence="13" id="KW-0457">Lysine biosynthesis</keyword>
<dbReference type="InterPro" id="IPR020845">
    <property type="entry name" value="AMP-binding_CS"/>
</dbReference>
<dbReference type="InParanoid" id="G9N9N9"/>
<dbReference type="Gene3D" id="3.30.300.30">
    <property type="match status" value="1"/>
</dbReference>
<dbReference type="Pfam" id="PF00501">
    <property type="entry name" value="AMP-binding"/>
    <property type="match status" value="1"/>
</dbReference>
<proteinExistence type="inferred from homology"/>
<keyword evidence="11" id="KW-0521">NADP</keyword>
<reference evidence="20 21" key="1">
    <citation type="journal article" date="2011" name="Genome Biol.">
        <title>Comparative genome sequence analysis underscores mycoparasitism as the ancestral life style of Trichoderma.</title>
        <authorList>
            <person name="Kubicek C.P."/>
            <person name="Herrera-Estrella A."/>
            <person name="Seidl-Seiboth V."/>
            <person name="Martinez D.A."/>
            <person name="Druzhinina I.S."/>
            <person name="Thon M."/>
            <person name="Zeilinger S."/>
            <person name="Casas-Flores S."/>
            <person name="Horwitz B.A."/>
            <person name="Mukherjee P.K."/>
            <person name="Mukherjee M."/>
            <person name="Kredics L."/>
            <person name="Alcaraz L.D."/>
            <person name="Aerts A."/>
            <person name="Antal Z."/>
            <person name="Atanasova L."/>
            <person name="Cervantes-Badillo M.G."/>
            <person name="Challacombe J."/>
            <person name="Chertkov O."/>
            <person name="McCluskey K."/>
            <person name="Coulpier F."/>
            <person name="Deshpande N."/>
            <person name="von Doehren H."/>
            <person name="Ebbole D.J."/>
            <person name="Esquivel-Naranjo E.U."/>
            <person name="Fekete E."/>
            <person name="Flipphi M."/>
            <person name="Glaser F."/>
            <person name="Gomez-Rodriguez E.Y."/>
            <person name="Gruber S."/>
            <person name="Han C."/>
            <person name="Henrissat B."/>
            <person name="Hermosa R."/>
            <person name="Hernandez-Onate M."/>
            <person name="Karaffa L."/>
            <person name="Kosti I."/>
            <person name="Le Crom S."/>
            <person name="Lindquist E."/>
            <person name="Lucas S."/>
            <person name="Luebeck M."/>
            <person name="Luebeck P.S."/>
            <person name="Margeot A."/>
            <person name="Metz B."/>
            <person name="Misra M."/>
            <person name="Nevalainen H."/>
            <person name="Omann M."/>
            <person name="Packer N."/>
            <person name="Perrone G."/>
            <person name="Uresti-Rivera E.E."/>
            <person name="Salamov A."/>
            <person name="Schmoll M."/>
            <person name="Seiboth B."/>
            <person name="Shapiro H."/>
            <person name="Sukno S."/>
            <person name="Tamayo-Ramos J.A."/>
            <person name="Tisch D."/>
            <person name="Wiest A."/>
            <person name="Wilkinson H.H."/>
            <person name="Zhang M."/>
            <person name="Coutinho P.M."/>
            <person name="Kenerley C.M."/>
            <person name="Monte E."/>
            <person name="Baker S.E."/>
            <person name="Grigoriev I.V."/>
        </authorList>
    </citation>
    <scope>NUCLEOTIDE SEQUENCE [LARGE SCALE GENOMIC DNA]</scope>
    <source>
        <strain evidence="21">Gv29-8 / FGSC 10586</strain>
    </source>
</reference>
<dbReference type="UniPathway" id="UPA00033">
    <property type="reaction ID" value="UER00032"/>
</dbReference>
<dbReference type="EC" id="1.2.1.31" evidence="6"/>
<dbReference type="PROSITE" id="PS50075">
    <property type="entry name" value="CARRIER"/>
    <property type="match status" value="1"/>
</dbReference>
<dbReference type="VEuPathDB" id="FungiDB:TRIVIDRAFT_41206"/>
<dbReference type="STRING" id="413071.G9N9N9"/>
<evidence type="ECO:0000256" key="2">
    <source>
        <dbReference type="ARBA" id="ARBA00003499"/>
    </source>
</evidence>
<dbReference type="Proteomes" id="UP000007115">
    <property type="component" value="Unassembled WGS sequence"/>
</dbReference>
<dbReference type="NCBIfam" id="TIGR03443">
    <property type="entry name" value="alpha_am_amid"/>
    <property type="match status" value="1"/>
</dbReference>
<dbReference type="SUPFAM" id="SSF51735">
    <property type="entry name" value="NAD(P)-binding Rossmann-fold domains"/>
    <property type="match status" value="1"/>
</dbReference>
<dbReference type="Gene3D" id="3.40.50.12780">
    <property type="entry name" value="N-terminal domain of ligase-like"/>
    <property type="match status" value="1"/>
</dbReference>
<evidence type="ECO:0000256" key="1">
    <source>
        <dbReference type="ARBA" id="ARBA00001957"/>
    </source>
</evidence>
<dbReference type="CDD" id="cd05235">
    <property type="entry name" value="SDR_e1"/>
    <property type="match status" value="1"/>
</dbReference>
<keyword evidence="21" id="KW-1185">Reference proteome</keyword>
<evidence type="ECO:0000256" key="16">
    <source>
        <dbReference type="ARBA" id="ARBA00048260"/>
    </source>
</evidence>
<comment type="caution">
    <text evidence="20">The sequence shown here is derived from an EMBL/GenBank/DDBJ whole genome shotgun (WGS) entry which is preliminary data.</text>
</comment>
<accession>G9N9N9</accession>
<dbReference type="EMBL" id="ABDF02000090">
    <property type="protein sequence ID" value="EHK16657.1"/>
    <property type="molecule type" value="Genomic_DNA"/>
</dbReference>
<dbReference type="InterPro" id="IPR045851">
    <property type="entry name" value="AMP-bd_C_sf"/>
</dbReference>
<comment type="similarity">
    <text evidence="4">Belongs to the ATP-dependent AMP-binding enzyme family.</text>
</comment>
<evidence type="ECO:0000256" key="11">
    <source>
        <dbReference type="ARBA" id="ARBA00022857"/>
    </source>
</evidence>
<evidence type="ECO:0000259" key="19">
    <source>
        <dbReference type="PROSITE" id="PS50075"/>
    </source>
</evidence>
<dbReference type="NCBIfam" id="TIGR01746">
    <property type="entry name" value="Thioester-redct"/>
    <property type="match status" value="1"/>
</dbReference>
<dbReference type="EC" id="1.2.1.95" evidence="5"/>
<keyword evidence="8" id="KW-0597">Phosphoprotein</keyword>
<evidence type="ECO:0000256" key="18">
    <source>
        <dbReference type="ARBA" id="ARBA00049537"/>
    </source>
</evidence>